<evidence type="ECO:0000256" key="1">
    <source>
        <dbReference type="SAM" id="Phobius"/>
    </source>
</evidence>
<name>A0A3Q9BM68_9LACT</name>
<protein>
    <submittedName>
        <fullName evidence="2">YibE/F family protein</fullName>
    </submittedName>
</protein>
<feature type="transmembrane region" description="Helical" evidence="1">
    <location>
        <begin position="278"/>
        <end position="298"/>
    </location>
</feature>
<proteinExistence type="predicted"/>
<dbReference type="Pfam" id="PF07907">
    <property type="entry name" value="YibE_F"/>
    <property type="match status" value="1"/>
</dbReference>
<dbReference type="Proteomes" id="UP000273326">
    <property type="component" value="Chromosome"/>
</dbReference>
<dbReference type="OrthoDB" id="5753718at2"/>
<feature type="transmembrane region" description="Helical" evidence="1">
    <location>
        <begin position="103"/>
        <end position="119"/>
    </location>
</feature>
<feature type="transmembrane region" description="Helical" evidence="1">
    <location>
        <begin position="180"/>
        <end position="203"/>
    </location>
</feature>
<gene>
    <name evidence="2" type="ORF">EJN90_02995</name>
</gene>
<dbReference type="PANTHER" id="PTHR41771">
    <property type="entry name" value="MEMBRANE PROTEIN-RELATED"/>
    <property type="match status" value="1"/>
</dbReference>
<feature type="transmembrane region" description="Helical" evidence="1">
    <location>
        <begin position="125"/>
        <end position="145"/>
    </location>
</feature>
<dbReference type="KEGG" id="jeh:EJN90_02995"/>
<keyword evidence="1" id="KW-0472">Membrane</keyword>
<keyword evidence="1" id="KW-0812">Transmembrane</keyword>
<feature type="transmembrane region" description="Helical" evidence="1">
    <location>
        <begin position="319"/>
        <end position="341"/>
    </location>
</feature>
<feature type="transmembrane region" description="Helical" evidence="1">
    <location>
        <begin position="152"/>
        <end position="174"/>
    </location>
</feature>
<evidence type="ECO:0000313" key="2">
    <source>
        <dbReference type="EMBL" id="AZP05660.1"/>
    </source>
</evidence>
<dbReference type="AlphaFoldDB" id="A0A3Q9BM68"/>
<sequence length="348" mass="38512">MWFVQNNFYLYEQSIAEVVEATLTVEQETVDSLENKDHLFQQQLIGEIKNGVQKGQLILLENQYASSGTVDQEYQVGDMIFVTIESEGDQYYEGRIDGPKRDVYVLGAAWLFILTVLIVGRKSGLFSLVSLLVNVLVLMVAMHYYTSLQNVGLLLTCSGLVIFFTIVSLILVSGNNEKTYAAIIATLAGTFSALLIAYIVIVLTGGKGLRYEEMEFITRNPQRVFLASILVGSLGAVMDIAITITSSLYELNDKNNSIPLKNLKISGREIGKDIMGTMANVLFFAYVSGSIPMILLYLKNGVAVNYILSMNLSLELTRALVGSIGIVLTIPISIYTATYFIQKRRTVK</sequence>
<accession>A0A3Q9BM68</accession>
<reference evidence="3" key="1">
    <citation type="submission" date="2018-12" db="EMBL/GenBank/DDBJ databases">
        <title>Complete genome sequencing of Jeotgalibaca sp. H21T32.</title>
        <authorList>
            <person name="Bae J.-W."/>
            <person name="Lee S.-Y."/>
        </authorList>
    </citation>
    <scope>NUCLEOTIDE SEQUENCE [LARGE SCALE GENOMIC DNA]</scope>
    <source>
        <strain evidence="3">H21T32</strain>
    </source>
</reference>
<dbReference type="EMBL" id="CP034465">
    <property type="protein sequence ID" value="AZP05660.1"/>
    <property type="molecule type" value="Genomic_DNA"/>
</dbReference>
<feature type="transmembrane region" description="Helical" evidence="1">
    <location>
        <begin position="224"/>
        <end position="249"/>
    </location>
</feature>
<keyword evidence="1" id="KW-1133">Transmembrane helix</keyword>
<dbReference type="InterPro" id="IPR012507">
    <property type="entry name" value="YibE_F"/>
</dbReference>
<keyword evidence="3" id="KW-1185">Reference proteome</keyword>
<dbReference type="PANTHER" id="PTHR41771:SF1">
    <property type="entry name" value="MEMBRANE PROTEIN"/>
    <property type="match status" value="1"/>
</dbReference>
<organism evidence="2 3">
    <name type="scientific">Jeotgalibaca ciconiae</name>
    <dbReference type="NCBI Taxonomy" id="2496265"/>
    <lineage>
        <taxon>Bacteria</taxon>
        <taxon>Bacillati</taxon>
        <taxon>Bacillota</taxon>
        <taxon>Bacilli</taxon>
        <taxon>Lactobacillales</taxon>
        <taxon>Carnobacteriaceae</taxon>
        <taxon>Jeotgalibaca</taxon>
    </lineage>
</organism>
<evidence type="ECO:0000313" key="3">
    <source>
        <dbReference type="Proteomes" id="UP000273326"/>
    </source>
</evidence>